<reference evidence="1 3" key="2">
    <citation type="submission" date="2018-03" db="EMBL/GenBank/DDBJ databases">
        <title>Genomic Encyclopedia of Archaeal and Bacterial Type Strains, Phase II (KMG-II): from individual species to whole genera.</title>
        <authorList>
            <person name="Goeker M."/>
        </authorList>
    </citation>
    <scope>NUCLEOTIDE SEQUENCE [LARGE SCALE GENOMIC DNA]</scope>
    <source>
        <strain evidence="1 3">DSM 25227</strain>
    </source>
</reference>
<dbReference type="EMBL" id="UETC01000011">
    <property type="protein sequence ID" value="SSA49889.1"/>
    <property type="molecule type" value="Genomic_DNA"/>
</dbReference>
<dbReference type="Proteomes" id="UP000251571">
    <property type="component" value="Unassembled WGS sequence"/>
</dbReference>
<proteinExistence type="predicted"/>
<sequence>MTTCRAGILPAIPDQMQAVGMVMPTLRRP</sequence>
<evidence type="ECO:0000313" key="1">
    <source>
        <dbReference type="EMBL" id="PWJ15040.1"/>
    </source>
</evidence>
<gene>
    <name evidence="1" type="ORF">BCF38_11157</name>
    <name evidence="2" type="ORF">SAMN05421539_11157</name>
</gene>
<dbReference type="AlphaFoldDB" id="A0A2Y9B6N7"/>
<accession>A0A2Y9B6N7</accession>
<dbReference type="Proteomes" id="UP000245839">
    <property type="component" value="Unassembled WGS sequence"/>
</dbReference>
<keyword evidence="3" id="KW-1185">Reference proteome</keyword>
<organism evidence="2 4">
    <name type="scientific">Jannaschia seohaensis</name>
    <dbReference type="NCBI Taxonomy" id="475081"/>
    <lineage>
        <taxon>Bacteria</taxon>
        <taxon>Pseudomonadati</taxon>
        <taxon>Pseudomonadota</taxon>
        <taxon>Alphaproteobacteria</taxon>
        <taxon>Rhodobacterales</taxon>
        <taxon>Roseobacteraceae</taxon>
        <taxon>Jannaschia</taxon>
    </lineage>
</organism>
<reference evidence="2 4" key="1">
    <citation type="submission" date="2016-10" db="EMBL/GenBank/DDBJ databases">
        <authorList>
            <person name="Cai Z."/>
        </authorList>
    </citation>
    <scope>NUCLEOTIDE SEQUENCE [LARGE SCALE GENOMIC DNA]</scope>
    <source>
        <strain evidence="2 4">DSM 25227</strain>
    </source>
</reference>
<evidence type="ECO:0000313" key="2">
    <source>
        <dbReference type="EMBL" id="SSA49889.1"/>
    </source>
</evidence>
<name>A0A2Y9B6N7_9RHOB</name>
<evidence type="ECO:0000313" key="4">
    <source>
        <dbReference type="Proteomes" id="UP000251571"/>
    </source>
</evidence>
<protein>
    <submittedName>
        <fullName evidence="2">Uncharacterized protein</fullName>
    </submittedName>
</protein>
<evidence type="ECO:0000313" key="3">
    <source>
        <dbReference type="Proteomes" id="UP000245839"/>
    </source>
</evidence>
<dbReference type="EMBL" id="QGDJ01000011">
    <property type="protein sequence ID" value="PWJ15040.1"/>
    <property type="molecule type" value="Genomic_DNA"/>
</dbReference>